<dbReference type="OrthoDB" id="6421864at2759"/>
<keyword evidence="2" id="KW-1133">Transmembrane helix</keyword>
<dbReference type="EMBL" id="BMAW01052926">
    <property type="protein sequence ID" value="GFS88142.1"/>
    <property type="molecule type" value="Genomic_DNA"/>
</dbReference>
<reference evidence="3" key="1">
    <citation type="submission" date="2020-08" db="EMBL/GenBank/DDBJ databases">
        <title>Multicomponent nature underlies the extraordinary mechanical properties of spider dragline silk.</title>
        <authorList>
            <person name="Kono N."/>
            <person name="Nakamura H."/>
            <person name="Mori M."/>
            <person name="Yoshida Y."/>
            <person name="Ohtoshi R."/>
            <person name="Malay A.D."/>
            <person name="Moran D.A.P."/>
            <person name="Tomita M."/>
            <person name="Numata K."/>
            <person name="Arakawa K."/>
        </authorList>
    </citation>
    <scope>NUCLEOTIDE SEQUENCE</scope>
</reference>
<keyword evidence="2" id="KW-0472">Membrane</keyword>
<evidence type="ECO:0000256" key="1">
    <source>
        <dbReference type="SAM" id="MobiDB-lite"/>
    </source>
</evidence>
<keyword evidence="4" id="KW-1185">Reference proteome</keyword>
<feature type="transmembrane region" description="Helical" evidence="2">
    <location>
        <begin position="56"/>
        <end position="80"/>
    </location>
</feature>
<feature type="transmembrane region" description="Helical" evidence="2">
    <location>
        <begin position="7"/>
        <end position="36"/>
    </location>
</feature>
<protein>
    <submittedName>
        <fullName evidence="3">Uncharacterized protein</fullName>
    </submittedName>
</protein>
<feature type="transmembrane region" description="Helical" evidence="2">
    <location>
        <begin position="92"/>
        <end position="117"/>
    </location>
</feature>
<evidence type="ECO:0000256" key="2">
    <source>
        <dbReference type="SAM" id="Phobius"/>
    </source>
</evidence>
<accession>A0A8X6N199</accession>
<dbReference type="AlphaFoldDB" id="A0A8X6N199"/>
<gene>
    <name evidence="3" type="primary">NCL1_11019</name>
    <name evidence="3" type="ORF">NPIL_208051</name>
</gene>
<proteinExistence type="predicted"/>
<feature type="region of interest" description="Disordered" evidence="1">
    <location>
        <begin position="169"/>
        <end position="208"/>
    </location>
</feature>
<evidence type="ECO:0000313" key="3">
    <source>
        <dbReference type="EMBL" id="GFS88142.1"/>
    </source>
</evidence>
<sequence length="221" mass="25090">MCCTPYVATIVAGVLCLFQCFASLFWNVPLIIGLTVNKTEILSITPIDVSELDNPFAIYGVTLLLSVVNFQLLIYSCLLFKANLNLRTDWMGTWLIFMLLKSLLNVLLGICFIYKYGNDPLKKVAYFRLGVLLSGIFFLWPAINIVLFSMVFKRYRDISNFRTELARDDPAPLHDDSQPPPYTPRSYISQQPSHTIDPAPITGWSHQPLLNFDRDEGLLTS</sequence>
<comment type="caution">
    <text evidence="3">The sequence shown here is derived from an EMBL/GenBank/DDBJ whole genome shotgun (WGS) entry which is preliminary data.</text>
</comment>
<evidence type="ECO:0000313" key="4">
    <source>
        <dbReference type="Proteomes" id="UP000887013"/>
    </source>
</evidence>
<organism evidence="3 4">
    <name type="scientific">Nephila pilipes</name>
    <name type="common">Giant wood spider</name>
    <name type="synonym">Nephila maculata</name>
    <dbReference type="NCBI Taxonomy" id="299642"/>
    <lineage>
        <taxon>Eukaryota</taxon>
        <taxon>Metazoa</taxon>
        <taxon>Ecdysozoa</taxon>
        <taxon>Arthropoda</taxon>
        <taxon>Chelicerata</taxon>
        <taxon>Arachnida</taxon>
        <taxon>Araneae</taxon>
        <taxon>Araneomorphae</taxon>
        <taxon>Entelegynae</taxon>
        <taxon>Araneoidea</taxon>
        <taxon>Nephilidae</taxon>
        <taxon>Nephila</taxon>
    </lineage>
</organism>
<feature type="transmembrane region" description="Helical" evidence="2">
    <location>
        <begin position="129"/>
        <end position="152"/>
    </location>
</feature>
<name>A0A8X6N199_NEPPI</name>
<dbReference type="Proteomes" id="UP000887013">
    <property type="component" value="Unassembled WGS sequence"/>
</dbReference>
<keyword evidence="2" id="KW-0812">Transmembrane</keyword>